<dbReference type="AlphaFoldDB" id="A0A9Q1KBF4"/>
<gene>
    <name evidence="2" type="ORF">Cgig2_020010</name>
</gene>
<evidence type="ECO:0000256" key="1">
    <source>
        <dbReference type="SAM" id="MobiDB-lite"/>
    </source>
</evidence>
<evidence type="ECO:0000313" key="3">
    <source>
        <dbReference type="Proteomes" id="UP001153076"/>
    </source>
</evidence>
<dbReference type="Proteomes" id="UP001153076">
    <property type="component" value="Unassembled WGS sequence"/>
</dbReference>
<keyword evidence="3" id="KW-1185">Reference proteome</keyword>
<name>A0A9Q1KBF4_9CARY</name>
<feature type="region of interest" description="Disordered" evidence="1">
    <location>
        <begin position="148"/>
        <end position="184"/>
    </location>
</feature>
<organism evidence="2 3">
    <name type="scientific">Carnegiea gigantea</name>
    <dbReference type="NCBI Taxonomy" id="171969"/>
    <lineage>
        <taxon>Eukaryota</taxon>
        <taxon>Viridiplantae</taxon>
        <taxon>Streptophyta</taxon>
        <taxon>Embryophyta</taxon>
        <taxon>Tracheophyta</taxon>
        <taxon>Spermatophyta</taxon>
        <taxon>Magnoliopsida</taxon>
        <taxon>eudicotyledons</taxon>
        <taxon>Gunneridae</taxon>
        <taxon>Pentapetalae</taxon>
        <taxon>Caryophyllales</taxon>
        <taxon>Cactineae</taxon>
        <taxon>Cactaceae</taxon>
        <taxon>Cactoideae</taxon>
        <taxon>Echinocereeae</taxon>
        <taxon>Carnegiea</taxon>
    </lineage>
</organism>
<accession>A0A9Q1KBF4</accession>
<sequence>MAAPVCLLAPVTDFFPVSYPSLSIQQKYNNNVMNFDRSSEPITENLGNNRKTFFIFIDNFPQDLRSINFKDLFSSFWRANVTVETNVHEALSDNSETIIQPLKNVQSRPIYVEEFNSQEPSCGSFVEEDEEIDNSFCPFDGPLVIDLQVHEKSRKRKNSNKDKKSSSEISKSNQDLPTPTESAK</sequence>
<proteinExistence type="predicted"/>
<comment type="caution">
    <text evidence="2">The sequence shown here is derived from an EMBL/GenBank/DDBJ whole genome shotgun (WGS) entry which is preliminary data.</text>
</comment>
<feature type="compositionally biased region" description="Polar residues" evidence="1">
    <location>
        <begin position="173"/>
        <end position="184"/>
    </location>
</feature>
<evidence type="ECO:0000313" key="2">
    <source>
        <dbReference type="EMBL" id="KAJ8440981.1"/>
    </source>
</evidence>
<dbReference type="EMBL" id="JAKOGI010000180">
    <property type="protein sequence ID" value="KAJ8440981.1"/>
    <property type="molecule type" value="Genomic_DNA"/>
</dbReference>
<protein>
    <submittedName>
        <fullName evidence="2">Uncharacterized protein</fullName>
    </submittedName>
</protein>
<reference evidence="2" key="1">
    <citation type="submission" date="2022-04" db="EMBL/GenBank/DDBJ databases">
        <title>Carnegiea gigantea Genome sequencing and assembly v2.</title>
        <authorList>
            <person name="Copetti D."/>
            <person name="Sanderson M.J."/>
            <person name="Burquez A."/>
            <person name="Wojciechowski M.F."/>
        </authorList>
    </citation>
    <scope>NUCLEOTIDE SEQUENCE</scope>
    <source>
        <strain evidence="2">SGP5-SGP5p</strain>
        <tissue evidence="2">Aerial part</tissue>
    </source>
</reference>